<evidence type="ECO:0008006" key="3">
    <source>
        <dbReference type="Google" id="ProtNLM"/>
    </source>
</evidence>
<dbReference type="InterPro" id="IPR011032">
    <property type="entry name" value="GroES-like_sf"/>
</dbReference>
<dbReference type="SUPFAM" id="SSF51735">
    <property type="entry name" value="NAD(P)-binding Rossmann-fold domains"/>
    <property type="match status" value="1"/>
</dbReference>
<organism evidence="1">
    <name type="scientific">Thermus tengchongensis</name>
    <dbReference type="NCBI Taxonomy" id="1214928"/>
    <lineage>
        <taxon>Bacteria</taxon>
        <taxon>Thermotogati</taxon>
        <taxon>Deinococcota</taxon>
        <taxon>Deinococci</taxon>
        <taxon>Thermales</taxon>
        <taxon>Thermaceae</taxon>
        <taxon>Thermus</taxon>
    </lineage>
</organism>
<dbReference type="Gene3D" id="3.40.50.720">
    <property type="entry name" value="NAD(P)-binding Rossmann-like Domain"/>
    <property type="match status" value="1"/>
</dbReference>
<proteinExistence type="predicted"/>
<reference evidence="1" key="1">
    <citation type="journal article" date="2020" name="mSystems">
        <title>Genome- and Community-Level Interaction Insights into Carbon Utilization and Element Cycling Functions of Hydrothermarchaeota in Hydrothermal Sediment.</title>
        <authorList>
            <person name="Zhou Z."/>
            <person name="Liu Y."/>
            <person name="Xu W."/>
            <person name="Pan J."/>
            <person name="Luo Z.H."/>
            <person name="Li M."/>
        </authorList>
    </citation>
    <scope>NUCLEOTIDE SEQUENCE [LARGE SCALE GENOMIC DNA]</scope>
    <source>
        <strain evidence="2">SpSt-611</strain>
        <strain evidence="1">SpSt-679</strain>
    </source>
</reference>
<dbReference type="EMBL" id="DTCX01000289">
    <property type="protein sequence ID" value="HGL49979.1"/>
    <property type="molecule type" value="Genomic_DNA"/>
</dbReference>
<sequence>MLLVHRATRRGGVTVTGGLPYPERTLALPAVSLTAEERTLKGSYMGASNPRRDLPRFLALYRAGRLAVDRLLSGTLRLEAINEGFERLAQGEVVRQVVP</sequence>
<dbReference type="SUPFAM" id="SSF50129">
    <property type="entry name" value="GroES-like"/>
    <property type="match status" value="1"/>
</dbReference>
<name>A0A7V4E670_9DEIN</name>
<comment type="caution">
    <text evidence="1">The sequence shown here is derived from an EMBL/GenBank/DDBJ whole genome shotgun (WGS) entry which is preliminary data.</text>
</comment>
<dbReference type="AlphaFoldDB" id="A0A7V4E670"/>
<evidence type="ECO:0000313" key="2">
    <source>
        <dbReference type="EMBL" id="HGN86092.1"/>
    </source>
</evidence>
<dbReference type="InterPro" id="IPR036291">
    <property type="entry name" value="NAD(P)-bd_dom_sf"/>
</dbReference>
<protein>
    <recommendedName>
        <fullName evidence="3">Alcohol dehydrogenase</fullName>
    </recommendedName>
</protein>
<dbReference type="Gene3D" id="3.90.180.10">
    <property type="entry name" value="Medium-chain alcohol dehydrogenases, catalytic domain"/>
    <property type="match status" value="1"/>
</dbReference>
<dbReference type="EMBL" id="DTAB01000457">
    <property type="protein sequence ID" value="HGN86092.1"/>
    <property type="molecule type" value="Genomic_DNA"/>
</dbReference>
<evidence type="ECO:0000313" key="1">
    <source>
        <dbReference type="EMBL" id="HGL49979.1"/>
    </source>
</evidence>
<gene>
    <name evidence="2" type="ORF">ENT80_08030</name>
    <name evidence="1" type="ORF">ENU54_05205</name>
</gene>
<accession>A0A7V4E670</accession>